<dbReference type="Pfam" id="PF11911">
    <property type="entry name" value="DUF3429"/>
    <property type="match status" value="1"/>
</dbReference>
<dbReference type="PANTHER" id="PTHR15887">
    <property type="entry name" value="TRANSMEMBRANE PROTEIN 69"/>
    <property type="match status" value="1"/>
</dbReference>
<reference evidence="3 4" key="1">
    <citation type="submission" date="2019-03" db="EMBL/GenBank/DDBJ databases">
        <title>Sequencing 23 genomes of Wallemia ichthyophaga.</title>
        <authorList>
            <person name="Gostincar C."/>
        </authorList>
    </citation>
    <scope>NUCLEOTIDE SEQUENCE [LARGE SCALE GENOMIC DNA]</scope>
    <source>
        <strain evidence="3 4">EXF-6200</strain>
    </source>
</reference>
<feature type="transmembrane region" description="Helical" evidence="2">
    <location>
        <begin position="162"/>
        <end position="181"/>
    </location>
</feature>
<evidence type="ECO:0000313" key="4">
    <source>
        <dbReference type="Proteomes" id="UP000310689"/>
    </source>
</evidence>
<feature type="transmembrane region" description="Helical" evidence="2">
    <location>
        <begin position="193"/>
        <end position="211"/>
    </location>
</feature>
<comment type="caution">
    <text evidence="3">The sequence shown here is derived from an EMBL/GenBank/DDBJ whole genome shotgun (WGS) entry which is preliminary data.</text>
</comment>
<organism evidence="3 4">
    <name type="scientific">Wallemia ichthyophaga</name>
    <dbReference type="NCBI Taxonomy" id="245174"/>
    <lineage>
        <taxon>Eukaryota</taxon>
        <taxon>Fungi</taxon>
        <taxon>Dikarya</taxon>
        <taxon>Basidiomycota</taxon>
        <taxon>Wallemiomycotina</taxon>
        <taxon>Wallemiomycetes</taxon>
        <taxon>Wallemiales</taxon>
        <taxon>Wallemiaceae</taxon>
        <taxon>Wallemia</taxon>
    </lineage>
</organism>
<keyword evidence="2" id="KW-0472">Membrane</keyword>
<feature type="compositionally biased region" description="Polar residues" evidence="1">
    <location>
        <begin position="41"/>
        <end position="51"/>
    </location>
</feature>
<proteinExistence type="predicted"/>
<dbReference type="AlphaFoldDB" id="A0A4T0JES7"/>
<feature type="region of interest" description="Disordered" evidence="1">
    <location>
        <begin position="41"/>
        <end position="61"/>
    </location>
</feature>
<sequence length="327" mass="35659">MFSKLALRNFTSSARTLAPRSSAPLSQRTFATNSKLLSANRVSHNPTSDNPQHAAENAKQEASKVAHDVSDYISGGQAAQLGSEPHMHPTIGKEFETMTRGLYVNIPRPAILWGALGGVPYLGTTISHVYLSSQLYSANMGVPDIEMASVSHLLSTVENIQIGYGAAMLSFLGAIHWGMEFAEFGGRQGNQRYLIGVAPFVIAAMSTVPGWQLGMITQWTGFAYQWGMDTKLTQRGWTPHWFAAYRFWLTVAVGSLILLSLASSNYFTPRVGSNLEERRLLQSQKTGKLAGYTKSESGSEIDEDPTGNVFGVIKKKESGDSEGEEEE</sequence>
<feature type="transmembrane region" description="Helical" evidence="2">
    <location>
        <begin position="110"/>
        <end position="131"/>
    </location>
</feature>
<keyword evidence="2" id="KW-1133">Transmembrane helix</keyword>
<accession>A0A4T0JES7</accession>
<feature type="transmembrane region" description="Helical" evidence="2">
    <location>
        <begin position="247"/>
        <end position="268"/>
    </location>
</feature>
<protein>
    <recommendedName>
        <fullName evidence="5">Mitochondrial inner membrane protein 1</fullName>
    </recommendedName>
</protein>
<dbReference type="InterPro" id="IPR021836">
    <property type="entry name" value="DUF3429"/>
</dbReference>
<dbReference type="EMBL" id="SPOI01000048">
    <property type="protein sequence ID" value="TIB38851.1"/>
    <property type="molecule type" value="Genomic_DNA"/>
</dbReference>
<gene>
    <name evidence="3" type="ORF">E3P86_01421</name>
</gene>
<dbReference type="PANTHER" id="PTHR15887:SF1">
    <property type="entry name" value="TRANSMEMBRANE PROTEIN 69"/>
    <property type="match status" value="1"/>
</dbReference>
<dbReference type="Proteomes" id="UP000310689">
    <property type="component" value="Unassembled WGS sequence"/>
</dbReference>
<evidence type="ECO:0000256" key="2">
    <source>
        <dbReference type="SAM" id="Phobius"/>
    </source>
</evidence>
<evidence type="ECO:0000313" key="3">
    <source>
        <dbReference type="EMBL" id="TIB38851.1"/>
    </source>
</evidence>
<evidence type="ECO:0008006" key="5">
    <source>
        <dbReference type="Google" id="ProtNLM"/>
    </source>
</evidence>
<name>A0A4T0JES7_WALIC</name>
<feature type="region of interest" description="Disordered" evidence="1">
    <location>
        <begin position="284"/>
        <end position="327"/>
    </location>
</feature>
<keyword evidence="2" id="KW-0812">Transmembrane</keyword>
<evidence type="ECO:0000256" key="1">
    <source>
        <dbReference type="SAM" id="MobiDB-lite"/>
    </source>
</evidence>